<organism evidence="4 5">
    <name type="scientific">Neohortaea acidophila</name>
    <dbReference type="NCBI Taxonomy" id="245834"/>
    <lineage>
        <taxon>Eukaryota</taxon>
        <taxon>Fungi</taxon>
        <taxon>Dikarya</taxon>
        <taxon>Ascomycota</taxon>
        <taxon>Pezizomycotina</taxon>
        <taxon>Dothideomycetes</taxon>
        <taxon>Dothideomycetidae</taxon>
        <taxon>Mycosphaerellales</taxon>
        <taxon>Teratosphaeriaceae</taxon>
        <taxon>Neohortaea</taxon>
    </lineage>
</organism>
<dbReference type="InterPro" id="IPR029062">
    <property type="entry name" value="Class_I_gatase-like"/>
</dbReference>
<dbReference type="Proteomes" id="UP000799767">
    <property type="component" value="Unassembled WGS sequence"/>
</dbReference>
<evidence type="ECO:0000256" key="2">
    <source>
        <dbReference type="ARBA" id="ARBA00022598"/>
    </source>
</evidence>
<dbReference type="Gene3D" id="3.30.930.10">
    <property type="entry name" value="Bira Bifunctional Protein, Domain 2"/>
    <property type="match status" value="1"/>
</dbReference>
<sequence length="700" mass="76240">MASRRMNVLIYADSGATVNSVRHATYTLRRLLGSNYAVLTVTADQILKEPWTASCALLVMPGGADMAYCRALNGEGNRRIRQFVQMGGAYLGLCAGGYYGSSRCEFEVGKKGMEVVGDRELAFFPGICRGLAFPGFVYASEAGARAVTLLPDRGALGMEPCSTFRSYYNGGGVFVDASTFKDRGIEVLATYADELAVDSGEGGAAVVSCQVGEGMAILTSPHPEFAPANLNRDQPDQPKYGELVDALMDDEEPRTAFMKACLTKLSLEVTQEAKPVPSLSRLHLSSCHPSAITHLLQSWRENGVITKGTEDGGECIKGENDVFRLEQVGRWNMSALVRSVADVVPQPVKDALPSIVSSSTSSVTADNPNPQADTASDRILDYNAMMKQLVPHESGLPEGKETPYFHHGAFFANLEDFRTKHQKESNGTWGDVLLYGEVVTSTNTILDKNPSLSSHLPTGFTATATTQVAGRGRGSNVWVSPHGCLMFSTVMRHSLTLSNTAPVVFIQYLAALAIVAGIKGYDRGYDKLPVKLKWPNDIYARDPAQSAEAYSKIGGILVNSSYSGGDYTMVVGIGLNVNNPRPSLSLTQLAQASKLPALSLEKLLASILVHFEELYTRFCRRGFDSQLEQTYYNSWLHSGQIVTLETENGARARIKGITRDWGLLVAEELGWEDRPTGRKWELQSDSNSFDFLKGLLRRKT</sequence>
<dbReference type="InterPro" id="IPR045864">
    <property type="entry name" value="aa-tRNA-synth_II/BPL/LPL"/>
</dbReference>
<dbReference type="NCBIfam" id="TIGR00121">
    <property type="entry name" value="birA_ligase"/>
    <property type="match status" value="1"/>
</dbReference>
<dbReference type="GeneID" id="54477482"/>
<keyword evidence="5" id="KW-1185">Reference proteome</keyword>
<accession>A0A6A6Q6J0</accession>
<evidence type="ECO:0000313" key="5">
    <source>
        <dbReference type="Proteomes" id="UP000799767"/>
    </source>
</evidence>
<dbReference type="InterPro" id="IPR019197">
    <property type="entry name" value="Biotin-prot_ligase_N"/>
</dbReference>
<dbReference type="EMBL" id="MU001631">
    <property type="protein sequence ID" value="KAF2488058.1"/>
    <property type="molecule type" value="Genomic_DNA"/>
</dbReference>
<dbReference type="AlphaFoldDB" id="A0A6A6Q6J0"/>
<dbReference type="GO" id="GO:0004077">
    <property type="term" value="F:biotin--[biotin carboxyl-carrier protein] ligase activity"/>
    <property type="evidence" value="ECO:0007669"/>
    <property type="project" value="InterPro"/>
</dbReference>
<name>A0A6A6Q6J0_9PEZI</name>
<dbReference type="SUPFAM" id="SSF52317">
    <property type="entry name" value="Class I glutamine amidotransferase-like"/>
    <property type="match status" value="1"/>
</dbReference>
<dbReference type="RefSeq" id="XP_033594627.1">
    <property type="nucleotide sequence ID" value="XM_033736480.1"/>
</dbReference>
<dbReference type="CDD" id="cd03144">
    <property type="entry name" value="GATase1_ScBLP_like"/>
    <property type="match status" value="1"/>
</dbReference>
<evidence type="ECO:0000313" key="4">
    <source>
        <dbReference type="EMBL" id="KAF2488058.1"/>
    </source>
</evidence>
<dbReference type="Pfam" id="PF03099">
    <property type="entry name" value="BPL_LplA_LipB"/>
    <property type="match status" value="1"/>
</dbReference>
<dbReference type="PROSITE" id="PS51733">
    <property type="entry name" value="BPL_LPL_CATALYTIC"/>
    <property type="match status" value="1"/>
</dbReference>
<dbReference type="Gene3D" id="3.40.50.880">
    <property type="match status" value="1"/>
</dbReference>
<reference evidence="4" key="1">
    <citation type="journal article" date="2020" name="Stud. Mycol.">
        <title>101 Dothideomycetes genomes: a test case for predicting lifestyles and emergence of pathogens.</title>
        <authorList>
            <person name="Haridas S."/>
            <person name="Albert R."/>
            <person name="Binder M."/>
            <person name="Bloem J."/>
            <person name="Labutti K."/>
            <person name="Salamov A."/>
            <person name="Andreopoulos B."/>
            <person name="Baker S."/>
            <person name="Barry K."/>
            <person name="Bills G."/>
            <person name="Bluhm B."/>
            <person name="Cannon C."/>
            <person name="Castanera R."/>
            <person name="Culley D."/>
            <person name="Daum C."/>
            <person name="Ezra D."/>
            <person name="Gonzalez J."/>
            <person name="Henrissat B."/>
            <person name="Kuo A."/>
            <person name="Liang C."/>
            <person name="Lipzen A."/>
            <person name="Lutzoni F."/>
            <person name="Magnuson J."/>
            <person name="Mondo S."/>
            <person name="Nolan M."/>
            <person name="Ohm R."/>
            <person name="Pangilinan J."/>
            <person name="Park H.-J."/>
            <person name="Ramirez L."/>
            <person name="Alfaro M."/>
            <person name="Sun H."/>
            <person name="Tritt A."/>
            <person name="Yoshinaga Y."/>
            <person name="Zwiers L.-H."/>
            <person name="Turgeon B."/>
            <person name="Goodwin S."/>
            <person name="Spatafora J."/>
            <person name="Crous P."/>
            <person name="Grigoriev I."/>
        </authorList>
    </citation>
    <scope>NUCLEOTIDE SEQUENCE</scope>
    <source>
        <strain evidence="4">CBS 113389</strain>
    </source>
</reference>
<dbReference type="PANTHER" id="PTHR12835">
    <property type="entry name" value="BIOTIN PROTEIN LIGASE"/>
    <property type="match status" value="1"/>
</dbReference>
<proteinExistence type="inferred from homology"/>
<dbReference type="Pfam" id="PF09825">
    <property type="entry name" value="BPL_N"/>
    <property type="match status" value="1"/>
</dbReference>
<dbReference type="PANTHER" id="PTHR12835:SF5">
    <property type="entry name" value="BIOTIN--PROTEIN LIGASE"/>
    <property type="match status" value="1"/>
</dbReference>
<gene>
    <name evidence="4" type="ORF">BDY17DRAFT_320562</name>
</gene>
<keyword evidence="2 4" id="KW-0436">Ligase</keyword>
<protein>
    <submittedName>
        <fullName evidence="4">Biotin-protein ligase</fullName>
    </submittedName>
</protein>
<dbReference type="SUPFAM" id="SSF55681">
    <property type="entry name" value="Class II aaRS and biotin synthetases"/>
    <property type="match status" value="1"/>
</dbReference>
<dbReference type="InterPro" id="IPR004408">
    <property type="entry name" value="Biotin_CoA_COase_ligase"/>
</dbReference>
<dbReference type="CDD" id="cd16442">
    <property type="entry name" value="BPL"/>
    <property type="match status" value="1"/>
</dbReference>
<comment type="similarity">
    <text evidence="1">Belongs to the biotin--protein ligase family.</text>
</comment>
<evidence type="ECO:0000259" key="3">
    <source>
        <dbReference type="PROSITE" id="PS51733"/>
    </source>
</evidence>
<dbReference type="GO" id="GO:0005737">
    <property type="term" value="C:cytoplasm"/>
    <property type="evidence" value="ECO:0007669"/>
    <property type="project" value="TreeGrafter"/>
</dbReference>
<dbReference type="InterPro" id="IPR004143">
    <property type="entry name" value="BPL_LPL_catalytic"/>
</dbReference>
<evidence type="ECO:0000256" key="1">
    <source>
        <dbReference type="ARBA" id="ARBA00009934"/>
    </source>
</evidence>
<dbReference type="OrthoDB" id="10250105at2759"/>
<feature type="domain" description="BPL/LPL catalytic" evidence="3">
    <location>
        <begin position="418"/>
        <end position="619"/>
    </location>
</feature>